<feature type="transmembrane region" description="Helical" evidence="2">
    <location>
        <begin position="156"/>
        <end position="178"/>
    </location>
</feature>
<keyword evidence="4" id="KW-1185">Reference proteome</keyword>
<evidence type="ECO:0000313" key="4">
    <source>
        <dbReference type="Proteomes" id="UP001175271"/>
    </source>
</evidence>
<dbReference type="SUPFAM" id="SSF81321">
    <property type="entry name" value="Family A G protein-coupled receptor-like"/>
    <property type="match status" value="2"/>
</dbReference>
<dbReference type="InterPro" id="IPR019425">
    <property type="entry name" value="7TM_GPCR_serpentine_rcpt_Srt"/>
</dbReference>
<feature type="transmembrane region" description="Helical" evidence="2">
    <location>
        <begin position="240"/>
        <end position="264"/>
    </location>
</feature>
<protein>
    <submittedName>
        <fullName evidence="3">Uncharacterized protein</fullName>
    </submittedName>
</protein>
<gene>
    <name evidence="3" type="ORF">QR680_004722</name>
</gene>
<keyword evidence="2" id="KW-0812">Transmembrane</keyword>
<feature type="transmembrane region" description="Helical" evidence="2">
    <location>
        <begin position="643"/>
        <end position="663"/>
    </location>
</feature>
<feature type="transmembrane region" description="Helical" evidence="2">
    <location>
        <begin position="469"/>
        <end position="491"/>
    </location>
</feature>
<dbReference type="Pfam" id="PF10321">
    <property type="entry name" value="7TM_GPCR_Srt"/>
    <property type="match status" value="2"/>
</dbReference>
<dbReference type="AlphaFoldDB" id="A0AA39HPL7"/>
<feature type="region of interest" description="Disordered" evidence="1">
    <location>
        <begin position="710"/>
        <end position="730"/>
    </location>
</feature>
<comment type="caution">
    <text evidence="3">The sequence shown here is derived from an EMBL/GenBank/DDBJ whole genome shotgun (WGS) entry which is preliminary data.</text>
</comment>
<evidence type="ECO:0000256" key="1">
    <source>
        <dbReference type="SAM" id="MobiDB-lite"/>
    </source>
</evidence>
<evidence type="ECO:0000256" key="2">
    <source>
        <dbReference type="SAM" id="Phobius"/>
    </source>
</evidence>
<feature type="transmembrane region" description="Helical" evidence="2">
    <location>
        <begin position="553"/>
        <end position="571"/>
    </location>
</feature>
<accession>A0AA39HPL7</accession>
<feature type="transmembrane region" description="Helical" evidence="2">
    <location>
        <begin position="284"/>
        <end position="308"/>
    </location>
</feature>
<feature type="transmembrane region" description="Helical" evidence="2">
    <location>
        <begin position="329"/>
        <end position="349"/>
    </location>
</feature>
<feature type="transmembrane region" description="Helical" evidence="2">
    <location>
        <begin position="198"/>
        <end position="219"/>
    </location>
</feature>
<keyword evidence="2" id="KW-0472">Membrane</keyword>
<feature type="transmembrane region" description="Helical" evidence="2">
    <location>
        <begin position="604"/>
        <end position="622"/>
    </location>
</feature>
<organism evidence="3 4">
    <name type="scientific">Steinernema hermaphroditum</name>
    <dbReference type="NCBI Taxonomy" id="289476"/>
    <lineage>
        <taxon>Eukaryota</taxon>
        <taxon>Metazoa</taxon>
        <taxon>Ecdysozoa</taxon>
        <taxon>Nematoda</taxon>
        <taxon>Chromadorea</taxon>
        <taxon>Rhabditida</taxon>
        <taxon>Tylenchina</taxon>
        <taxon>Panagrolaimomorpha</taxon>
        <taxon>Strongyloidoidea</taxon>
        <taxon>Steinernematidae</taxon>
        <taxon>Steinernema</taxon>
    </lineage>
</organism>
<reference evidence="3" key="1">
    <citation type="submission" date="2023-06" db="EMBL/GenBank/DDBJ databases">
        <title>Genomic analysis of the entomopathogenic nematode Steinernema hermaphroditum.</title>
        <authorList>
            <person name="Schwarz E.M."/>
            <person name="Heppert J.K."/>
            <person name="Baniya A."/>
            <person name="Schwartz H.T."/>
            <person name="Tan C.-H."/>
            <person name="Antoshechkin I."/>
            <person name="Sternberg P.W."/>
            <person name="Goodrich-Blair H."/>
            <person name="Dillman A.R."/>
        </authorList>
    </citation>
    <scope>NUCLEOTIDE SEQUENCE</scope>
    <source>
        <strain evidence="3">PS9179</strain>
        <tissue evidence="3">Whole animal</tissue>
    </source>
</reference>
<name>A0AA39HPL7_9BILA</name>
<dbReference type="PANTHER" id="PTHR23021:SF26">
    <property type="entry name" value="SERPENTINE RECEPTOR, CLASS T"/>
    <property type="match status" value="1"/>
</dbReference>
<feature type="transmembrane region" description="Helical" evidence="2">
    <location>
        <begin position="669"/>
        <end position="692"/>
    </location>
</feature>
<feature type="transmembrane region" description="Helical" evidence="2">
    <location>
        <begin position="436"/>
        <end position="457"/>
    </location>
</feature>
<dbReference type="Proteomes" id="UP001175271">
    <property type="component" value="Unassembled WGS sequence"/>
</dbReference>
<proteinExistence type="predicted"/>
<sequence>MFSKILPDRVGSLERSSHGPLVALVARCVQNRETFPLSLERGHPRLTKLPSHLLRAFHRPVCIFVWTCLHSPELETSVNHGTQGSSSDQVFPVALLLAMQLPHCLPSGQVDVHKEDYEENRNAFIGMLYILLGFVFISFNLIMLTAITRHPLINHACFKLLTIVSFFDLLNLLISLPFSGTLSLLKLNHCNSGRWITTAGYICMISWTAYCAASQVLALNRLLEFWNKPLCNTLFRRSRAWVWLAVPTVYCVALNGFGQAPFYFYDPYGGGWVFNAYDRGAPNYVMLINNYFKFVYLIVVYISMLYLMYRKISRGDKISSLQKSVALQCLAVSMVSGFATLVYPCIQYLPKSSTKYAPLIGQLLWVASNAATSIVYLTANRSVRRNVGRMLGMAEDTAGEHTNSSPQLLLAMQLPHCLPSGQVDVHKEDYEENRNAFIGMLYILLGFICITCNLIMLSAITKHPLINHACFKLLTVVSIFDLLGLILALPISGTLSLLKLNHCNSGRWVTTIGYVIMIVWTAYCAASQVLALNRLLEFWNKPLCNTLFRRSRAWVWLVVPTVYCVVLNGLGPSPFYFYDPYGGGWVFSAFDRGAANYVMLINNYFKFVFLLVVYAAMLFCMYRKAARGEKLSELQKSVALQSLIVAMISGATTIIYPCLQYLPRSSTKYAPMIGQFFWIASNGSTSIVYLTANRTVRRKVGRMLGMAEETGTDNMNSIGPHGQQSENSHK</sequence>
<keyword evidence="2" id="KW-1133">Transmembrane helix</keyword>
<feature type="transmembrane region" description="Helical" evidence="2">
    <location>
        <begin position="123"/>
        <end position="144"/>
    </location>
</feature>
<feature type="transmembrane region" description="Helical" evidence="2">
    <location>
        <begin position="511"/>
        <end position="532"/>
    </location>
</feature>
<evidence type="ECO:0000313" key="3">
    <source>
        <dbReference type="EMBL" id="KAK0409733.1"/>
    </source>
</evidence>
<dbReference type="EMBL" id="JAUCMV010000003">
    <property type="protein sequence ID" value="KAK0409733.1"/>
    <property type="molecule type" value="Genomic_DNA"/>
</dbReference>
<feature type="compositionally biased region" description="Polar residues" evidence="1">
    <location>
        <begin position="712"/>
        <end position="730"/>
    </location>
</feature>
<dbReference type="Gene3D" id="1.20.1070.10">
    <property type="entry name" value="Rhodopsin 7-helix transmembrane proteins"/>
    <property type="match status" value="2"/>
</dbReference>
<dbReference type="PANTHER" id="PTHR23021">
    <property type="entry name" value="SERPENTINE RECEPTOR, CLASS T"/>
    <property type="match status" value="1"/>
</dbReference>